<feature type="compositionally biased region" description="Polar residues" evidence="1">
    <location>
        <begin position="284"/>
        <end position="308"/>
    </location>
</feature>
<reference evidence="2" key="2">
    <citation type="journal article" date="2022" name="Microb. Genom.">
        <title>A chromosome-scale genome assembly of the tomato pathogen Cladosporium fulvum reveals a compartmentalized genome architecture and the presence of a dispensable chromosome.</title>
        <authorList>
            <person name="Zaccaron A.Z."/>
            <person name="Chen L.H."/>
            <person name="Samaras A."/>
            <person name="Stergiopoulos I."/>
        </authorList>
    </citation>
    <scope>NUCLEOTIDE SEQUENCE</scope>
    <source>
        <strain evidence="2">Race5_Kim</strain>
    </source>
</reference>
<feature type="compositionally biased region" description="Basic and acidic residues" evidence="1">
    <location>
        <begin position="255"/>
        <end position="272"/>
    </location>
</feature>
<dbReference type="RefSeq" id="XP_047767013.1">
    <property type="nucleotide sequence ID" value="XM_047911479.1"/>
</dbReference>
<sequence>MLSIDIHRMTDHPDNTTITSQPGQRDKVAAASDTNKRSRLLSLPQELQDIIFDFAYPAQDGTKYYDRRDWTDREQEARRRDSSRVIRPFPSPKVEEFMLSRQYFAGASRAWAANQDFEFDTGMSGAFRIPYIDNREYEAGIVRKHATTVTVGMYLPSFGARCRQHFACLRVLSIYLSPRDFESTEPKFVWTQTLDEADFAVVAGALNLDKLRGLRTLRLVPDTCYYTKSPQEEQQWVDNVRDFEAYLKPFITRPLEGHSRTKPSTETHRTAMREPPQTRPRPATESTGASSKQSRSLAPAQTTLSIPTLFTGGPPKLPKTMQRSRTAKSALQKPRKPAARHVDRGNKSQQKPDVNGAGKLDSRGTKRFNGVREQKSRKKICIRQRRESEVVAALLFDVDIELRKVLKDDAKAVSLIPQQPGGTALGMLAVGSALPEIIASGLGAVRSEPPQSTMMAKQDPVMGGWCLCFSN</sequence>
<name>A0A9Q8UUC5_PASFU</name>
<evidence type="ECO:0000313" key="2">
    <source>
        <dbReference type="EMBL" id="UJO22647.1"/>
    </source>
</evidence>
<evidence type="ECO:0000256" key="1">
    <source>
        <dbReference type="SAM" id="MobiDB-lite"/>
    </source>
</evidence>
<dbReference type="AlphaFoldDB" id="A0A9Q8UUC5"/>
<gene>
    <name evidence="2" type="ORF">CLAFUR5_12331</name>
</gene>
<feature type="compositionally biased region" description="Basic and acidic residues" evidence="1">
    <location>
        <begin position="360"/>
        <end position="374"/>
    </location>
</feature>
<dbReference type="KEGG" id="ffu:CLAFUR5_12331"/>
<organism evidence="2 3">
    <name type="scientific">Passalora fulva</name>
    <name type="common">Tomato leaf mold</name>
    <name type="synonym">Cladosporium fulvum</name>
    <dbReference type="NCBI Taxonomy" id="5499"/>
    <lineage>
        <taxon>Eukaryota</taxon>
        <taxon>Fungi</taxon>
        <taxon>Dikarya</taxon>
        <taxon>Ascomycota</taxon>
        <taxon>Pezizomycotina</taxon>
        <taxon>Dothideomycetes</taxon>
        <taxon>Dothideomycetidae</taxon>
        <taxon>Mycosphaerellales</taxon>
        <taxon>Mycosphaerellaceae</taxon>
        <taxon>Fulvia</taxon>
    </lineage>
</organism>
<dbReference type="Proteomes" id="UP000756132">
    <property type="component" value="Chromosome 10"/>
</dbReference>
<protein>
    <submittedName>
        <fullName evidence="2">Uncharacterized protein</fullName>
    </submittedName>
</protein>
<proteinExistence type="predicted"/>
<keyword evidence="3" id="KW-1185">Reference proteome</keyword>
<dbReference type="OrthoDB" id="3639531at2759"/>
<reference evidence="2" key="1">
    <citation type="submission" date="2021-12" db="EMBL/GenBank/DDBJ databases">
        <authorList>
            <person name="Zaccaron A."/>
            <person name="Stergiopoulos I."/>
        </authorList>
    </citation>
    <scope>NUCLEOTIDE SEQUENCE</scope>
    <source>
        <strain evidence="2">Race5_Kim</strain>
    </source>
</reference>
<accession>A0A9Q8UUC5</accession>
<evidence type="ECO:0000313" key="3">
    <source>
        <dbReference type="Proteomes" id="UP000756132"/>
    </source>
</evidence>
<feature type="compositionally biased region" description="Basic and acidic residues" evidence="1">
    <location>
        <begin position="1"/>
        <end position="14"/>
    </location>
</feature>
<feature type="region of interest" description="Disordered" evidence="1">
    <location>
        <begin position="1"/>
        <end position="35"/>
    </location>
</feature>
<feature type="region of interest" description="Disordered" evidence="1">
    <location>
        <begin position="254"/>
        <end position="377"/>
    </location>
</feature>
<dbReference type="GeneID" id="71992209"/>
<dbReference type="EMBL" id="CP090172">
    <property type="protein sequence ID" value="UJO22647.1"/>
    <property type="molecule type" value="Genomic_DNA"/>
</dbReference>